<dbReference type="AlphaFoldDB" id="A0A6A7BK33"/>
<name>A0A6A7BK33_9PLEO</name>
<organism evidence="1 2">
    <name type="scientific">Plenodomus tracheiphilus IPT5</name>
    <dbReference type="NCBI Taxonomy" id="1408161"/>
    <lineage>
        <taxon>Eukaryota</taxon>
        <taxon>Fungi</taxon>
        <taxon>Dikarya</taxon>
        <taxon>Ascomycota</taxon>
        <taxon>Pezizomycotina</taxon>
        <taxon>Dothideomycetes</taxon>
        <taxon>Pleosporomycetidae</taxon>
        <taxon>Pleosporales</taxon>
        <taxon>Pleosporineae</taxon>
        <taxon>Leptosphaeriaceae</taxon>
        <taxon>Plenodomus</taxon>
    </lineage>
</organism>
<protein>
    <submittedName>
        <fullName evidence="1">Uncharacterized protein</fullName>
    </submittedName>
</protein>
<evidence type="ECO:0000313" key="2">
    <source>
        <dbReference type="Proteomes" id="UP000799423"/>
    </source>
</evidence>
<sequence>MMLSDTSTTRHFPVTICGRELQQSARAWPANAAVFRSKTAPAEIMVKRELRRMVKWSMRTQCREHQNTYESTLGICVWAVWAIHASAGQKQGFRSSNTTNLEGCPALDFIYALLLAPTRYQSRPRDSLCNGVRGGSGYREGQVASPPAGLAMVSTMANSSTSMFNDRL</sequence>
<evidence type="ECO:0000313" key="1">
    <source>
        <dbReference type="EMBL" id="KAF2855733.1"/>
    </source>
</evidence>
<gene>
    <name evidence="1" type="ORF">T440DRAFT_162092</name>
</gene>
<proteinExistence type="predicted"/>
<dbReference type="EMBL" id="MU006290">
    <property type="protein sequence ID" value="KAF2855733.1"/>
    <property type="molecule type" value="Genomic_DNA"/>
</dbReference>
<accession>A0A6A7BK33</accession>
<reference evidence="1" key="1">
    <citation type="submission" date="2020-01" db="EMBL/GenBank/DDBJ databases">
        <authorList>
            <consortium name="DOE Joint Genome Institute"/>
            <person name="Haridas S."/>
            <person name="Albert R."/>
            <person name="Binder M."/>
            <person name="Bloem J."/>
            <person name="Labutti K."/>
            <person name="Salamov A."/>
            <person name="Andreopoulos B."/>
            <person name="Baker S.E."/>
            <person name="Barry K."/>
            <person name="Bills G."/>
            <person name="Bluhm B.H."/>
            <person name="Cannon C."/>
            <person name="Castanera R."/>
            <person name="Culley D.E."/>
            <person name="Daum C."/>
            <person name="Ezra D."/>
            <person name="Gonzalez J.B."/>
            <person name="Henrissat B."/>
            <person name="Kuo A."/>
            <person name="Liang C."/>
            <person name="Lipzen A."/>
            <person name="Lutzoni F."/>
            <person name="Magnuson J."/>
            <person name="Mondo S."/>
            <person name="Nolan M."/>
            <person name="Ohm R."/>
            <person name="Pangilinan J."/>
            <person name="Park H.-J."/>
            <person name="Ramirez L."/>
            <person name="Alfaro M."/>
            <person name="Sun H."/>
            <person name="Tritt A."/>
            <person name="Yoshinaga Y."/>
            <person name="Zwiers L.-H."/>
            <person name="Turgeon B.G."/>
            <person name="Goodwin S.B."/>
            <person name="Spatafora J.W."/>
            <person name="Crous P.W."/>
            <person name="Grigoriev I.V."/>
        </authorList>
    </citation>
    <scope>NUCLEOTIDE SEQUENCE</scope>
    <source>
        <strain evidence="1">IPT5</strain>
    </source>
</reference>
<keyword evidence="2" id="KW-1185">Reference proteome</keyword>
<dbReference type="Proteomes" id="UP000799423">
    <property type="component" value="Unassembled WGS sequence"/>
</dbReference>